<keyword evidence="5" id="KW-0067">ATP-binding</keyword>
<dbReference type="GO" id="GO:0004674">
    <property type="term" value="F:protein serine/threonine kinase activity"/>
    <property type="evidence" value="ECO:0007669"/>
    <property type="project" value="UniProtKB-KW"/>
</dbReference>
<dbReference type="Gene3D" id="1.10.510.10">
    <property type="entry name" value="Transferase(Phosphotransferase) domain 1"/>
    <property type="match status" value="1"/>
</dbReference>
<name>A0AA39J5N0_9AGAR</name>
<evidence type="ECO:0000256" key="1">
    <source>
        <dbReference type="ARBA" id="ARBA00022527"/>
    </source>
</evidence>
<protein>
    <submittedName>
        <fullName evidence="7">Kinase-like domain-containing protein</fullName>
    </submittedName>
</protein>
<keyword evidence="2" id="KW-0808">Transferase</keyword>
<dbReference type="InterPro" id="IPR051175">
    <property type="entry name" value="CLK_kinases"/>
</dbReference>
<organism evidence="7 8">
    <name type="scientific">Armillaria borealis</name>
    <dbReference type="NCBI Taxonomy" id="47425"/>
    <lineage>
        <taxon>Eukaryota</taxon>
        <taxon>Fungi</taxon>
        <taxon>Dikarya</taxon>
        <taxon>Basidiomycota</taxon>
        <taxon>Agaricomycotina</taxon>
        <taxon>Agaricomycetes</taxon>
        <taxon>Agaricomycetidae</taxon>
        <taxon>Agaricales</taxon>
        <taxon>Marasmiineae</taxon>
        <taxon>Physalacriaceae</taxon>
        <taxon>Armillaria</taxon>
    </lineage>
</organism>
<dbReference type="PANTHER" id="PTHR45646:SF11">
    <property type="entry name" value="SERINE_THREONINE-PROTEIN KINASE DOA"/>
    <property type="match status" value="1"/>
</dbReference>
<evidence type="ECO:0000313" key="7">
    <source>
        <dbReference type="EMBL" id="KAK0436109.1"/>
    </source>
</evidence>
<proteinExistence type="predicted"/>
<evidence type="ECO:0000256" key="4">
    <source>
        <dbReference type="ARBA" id="ARBA00022777"/>
    </source>
</evidence>
<dbReference type="InterPro" id="IPR011009">
    <property type="entry name" value="Kinase-like_dom_sf"/>
</dbReference>
<dbReference type="InterPro" id="IPR000719">
    <property type="entry name" value="Prot_kinase_dom"/>
</dbReference>
<dbReference type="GO" id="GO:0005634">
    <property type="term" value="C:nucleus"/>
    <property type="evidence" value="ECO:0007669"/>
    <property type="project" value="TreeGrafter"/>
</dbReference>
<dbReference type="PROSITE" id="PS50011">
    <property type="entry name" value="PROTEIN_KINASE_DOM"/>
    <property type="match status" value="1"/>
</dbReference>
<sequence length="134" mass="15348">FSQPALVRLPESILGFPWSTPSNIWAIGCVAMELVGDYNLFSQVPERFDRVRHLQQITERIGKILSKFLRDCSRASRFFDQNGAYIEARVKGVPNAKHLDLSGLDEFLRACLIWDHRMRPSAAQLLLHPWLNGN</sequence>
<dbReference type="SUPFAM" id="SSF56112">
    <property type="entry name" value="Protein kinase-like (PK-like)"/>
    <property type="match status" value="1"/>
</dbReference>
<feature type="non-terminal residue" evidence="7">
    <location>
        <position position="134"/>
    </location>
</feature>
<evidence type="ECO:0000259" key="6">
    <source>
        <dbReference type="PROSITE" id="PS50011"/>
    </source>
</evidence>
<dbReference type="PANTHER" id="PTHR45646">
    <property type="entry name" value="SERINE/THREONINE-PROTEIN KINASE DOA-RELATED"/>
    <property type="match status" value="1"/>
</dbReference>
<keyword evidence="4 7" id="KW-0418">Kinase</keyword>
<reference evidence="7" key="1">
    <citation type="submission" date="2023-06" db="EMBL/GenBank/DDBJ databases">
        <authorList>
            <consortium name="Lawrence Berkeley National Laboratory"/>
            <person name="Ahrendt S."/>
            <person name="Sahu N."/>
            <person name="Indic B."/>
            <person name="Wong-Bajracharya J."/>
            <person name="Merenyi Z."/>
            <person name="Ke H.-M."/>
            <person name="Monk M."/>
            <person name="Kocsube S."/>
            <person name="Drula E."/>
            <person name="Lipzen A."/>
            <person name="Balint B."/>
            <person name="Henrissat B."/>
            <person name="Andreopoulos B."/>
            <person name="Martin F.M."/>
            <person name="Harder C.B."/>
            <person name="Rigling D."/>
            <person name="Ford K.L."/>
            <person name="Foster G.D."/>
            <person name="Pangilinan J."/>
            <person name="Papanicolaou A."/>
            <person name="Barry K."/>
            <person name="LaButti K."/>
            <person name="Viragh M."/>
            <person name="Koriabine M."/>
            <person name="Yan M."/>
            <person name="Riley R."/>
            <person name="Champramary S."/>
            <person name="Plett K.L."/>
            <person name="Tsai I.J."/>
            <person name="Slot J."/>
            <person name="Sipos G."/>
            <person name="Plett J."/>
            <person name="Nagy L.G."/>
            <person name="Grigoriev I.V."/>
        </authorList>
    </citation>
    <scope>NUCLEOTIDE SEQUENCE</scope>
    <source>
        <strain evidence="7">FPL87.14</strain>
    </source>
</reference>
<feature type="domain" description="Protein kinase" evidence="6">
    <location>
        <begin position="1"/>
        <end position="131"/>
    </location>
</feature>
<dbReference type="AlphaFoldDB" id="A0AA39J5N0"/>
<evidence type="ECO:0000313" key="8">
    <source>
        <dbReference type="Proteomes" id="UP001175226"/>
    </source>
</evidence>
<evidence type="ECO:0000256" key="2">
    <source>
        <dbReference type="ARBA" id="ARBA00022679"/>
    </source>
</evidence>
<dbReference type="GO" id="GO:0005524">
    <property type="term" value="F:ATP binding"/>
    <property type="evidence" value="ECO:0007669"/>
    <property type="project" value="UniProtKB-KW"/>
</dbReference>
<keyword evidence="3" id="KW-0547">Nucleotide-binding</keyword>
<evidence type="ECO:0000256" key="3">
    <source>
        <dbReference type="ARBA" id="ARBA00022741"/>
    </source>
</evidence>
<evidence type="ECO:0000256" key="5">
    <source>
        <dbReference type="ARBA" id="ARBA00022840"/>
    </source>
</evidence>
<gene>
    <name evidence="7" type="ORF">EV421DRAFT_1716186</name>
</gene>
<keyword evidence="1" id="KW-0723">Serine/threonine-protein kinase</keyword>
<accession>A0AA39J5N0</accession>
<dbReference type="EMBL" id="JAUEPT010000057">
    <property type="protein sequence ID" value="KAK0436109.1"/>
    <property type="molecule type" value="Genomic_DNA"/>
</dbReference>
<comment type="caution">
    <text evidence="7">The sequence shown here is derived from an EMBL/GenBank/DDBJ whole genome shotgun (WGS) entry which is preliminary data.</text>
</comment>
<dbReference type="GO" id="GO:0043484">
    <property type="term" value="P:regulation of RNA splicing"/>
    <property type="evidence" value="ECO:0007669"/>
    <property type="project" value="TreeGrafter"/>
</dbReference>
<keyword evidence="8" id="KW-1185">Reference proteome</keyword>
<dbReference type="Pfam" id="PF00069">
    <property type="entry name" value="Pkinase"/>
    <property type="match status" value="1"/>
</dbReference>
<dbReference type="Proteomes" id="UP001175226">
    <property type="component" value="Unassembled WGS sequence"/>
</dbReference>